<reference evidence="5 6" key="1">
    <citation type="submission" date="2018-03" db="EMBL/GenBank/DDBJ databases">
        <authorList>
            <person name="Gulvik C.A."/>
        </authorList>
    </citation>
    <scope>NUCLEOTIDE SEQUENCE [LARGE SCALE GENOMIC DNA]</scope>
    <source>
        <strain evidence="5 6">JCM 31581</strain>
    </source>
</reference>
<dbReference type="SUPFAM" id="SSF64288">
    <property type="entry name" value="Chorismate lyase-like"/>
    <property type="match status" value="1"/>
</dbReference>
<keyword evidence="1" id="KW-0805">Transcription regulation</keyword>
<evidence type="ECO:0000313" key="6">
    <source>
        <dbReference type="Proteomes" id="UP000277864"/>
    </source>
</evidence>
<dbReference type="PANTHER" id="PTHR44846">
    <property type="entry name" value="MANNOSYL-D-GLYCERATE TRANSPORT/METABOLISM SYSTEM REPRESSOR MNGR-RELATED"/>
    <property type="match status" value="1"/>
</dbReference>
<dbReference type="GO" id="GO:0003700">
    <property type="term" value="F:DNA-binding transcription factor activity"/>
    <property type="evidence" value="ECO:0007669"/>
    <property type="project" value="InterPro"/>
</dbReference>
<dbReference type="InterPro" id="IPR036390">
    <property type="entry name" value="WH_DNA-bd_sf"/>
</dbReference>
<dbReference type="SMART" id="SM00345">
    <property type="entry name" value="HTH_GNTR"/>
    <property type="match status" value="1"/>
</dbReference>
<dbReference type="PROSITE" id="PS50949">
    <property type="entry name" value="HTH_GNTR"/>
    <property type="match status" value="1"/>
</dbReference>
<dbReference type="GO" id="GO:0045892">
    <property type="term" value="P:negative regulation of DNA-templated transcription"/>
    <property type="evidence" value="ECO:0007669"/>
    <property type="project" value="TreeGrafter"/>
</dbReference>
<sequence>MFSSELPLYYQLMEEIKKMIDEECECHDSIPSEHKLMDYYRVSRTTVRKAIEELVNQGYLYKVHGKGTFVSGNSIGQGLVNLTSCTEDVKNMGLSQHYDLLAEEVILSNKRISDHLHIRHNQPVFHLERVSYGDDTPINLTHSYIPYDFVPDIDQYDFGENSLYQILKEQYHIKLTESVRSFEAILCNQPLSEQLHVCEGTPLIKFIGQVKGILPTGEEKQIEYFVTYYRTDTVKFFVKQVNQ</sequence>
<dbReference type="PRINTS" id="PR00035">
    <property type="entry name" value="HTHGNTR"/>
</dbReference>
<evidence type="ECO:0000313" key="5">
    <source>
        <dbReference type="EMBL" id="RST89258.1"/>
    </source>
</evidence>
<protein>
    <submittedName>
        <fullName evidence="5">GntR family transcriptional regulator</fullName>
    </submittedName>
</protein>
<dbReference type="InterPro" id="IPR011663">
    <property type="entry name" value="UTRA"/>
</dbReference>
<organism evidence="5 6">
    <name type="scientific">Vagococcus humatus</name>
    <dbReference type="NCBI Taxonomy" id="1889241"/>
    <lineage>
        <taxon>Bacteria</taxon>
        <taxon>Bacillati</taxon>
        <taxon>Bacillota</taxon>
        <taxon>Bacilli</taxon>
        <taxon>Lactobacillales</taxon>
        <taxon>Enterococcaceae</taxon>
        <taxon>Vagococcus</taxon>
    </lineage>
</organism>
<dbReference type="Pfam" id="PF00392">
    <property type="entry name" value="GntR"/>
    <property type="match status" value="1"/>
</dbReference>
<dbReference type="InterPro" id="IPR036388">
    <property type="entry name" value="WH-like_DNA-bd_sf"/>
</dbReference>
<name>A0A429Z6G0_9ENTE</name>
<keyword evidence="2" id="KW-0238">DNA-binding</keyword>
<evidence type="ECO:0000256" key="2">
    <source>
        <dbReference type="ARBA" id="ARBA00023125"/>
    </source>
</evidence>
<accession>A0A429Z6G0</accession>
<dbReference type="GO" id="GO:0003677">
    <property type="term" value="F:DNA binding"/>
    <property type="evidence" value="ECO:0007669"/>
    <property type="project" value="UniProtKB-KW"/>
</dbReference>
<dbReference type="PANTHER" id="PTHR44846:SF1">
    <property type="entry name" value="MANNOSYL-D-GLYCERATE TRANSPORT_METABOLISM SYSTEM REPRESSOR MNGR-RELATED"/>
    <property type="match status" value="1"/>
</dbReference>
<dbReference type="SMART" id="SM00866">
    <property type="entry name" value="UTRA"/>
    <property type="match status" value="1"/>
</dbReference>
<comment type="caution">
    <text evidence="5">The sequence shown here is derived from an EMBL/GenBank/DDBJ whole genome shotgun (WGS) entry which is preliminary data.</text>
</comment>
<dbReference type="OrthoDB" id="9815017at2"/>
<dbReference type="EMBL" id="PXZH01000002">
    <property type="protein sequence ID" value="RST89258.1"/>
    <property type="molecule type" value="Genomic_DNA"/>
</dbReference>
<evidence type="ECO:0000256" key="3">
    <source>
        <dbReference type="ARBA" id="ARBA00023163"/>
    </source>
</evidence>
<dbReference type="InterPro" id="IPR000524">
    <property type="entry name" value="Tscrpt_reg_HTH_GntR"/>
</dbReference>
<gene>
    <name evidence="5" type="ORF">C7P63_05645</name>
</gene>
<proteinExistence type="predicted"/>
<dbReference type="RefSeq" id="WP_125943192.1">
    <property type="nucleotide sequence ID" value="NZ_PXZH01000002.1"/>
</dbReference>
<dbReference type="SUPFAM" id="SSF46785">
    <property type="entry name" value="Winged helix' DNA-binding domain"/>
    <property type="match status" value="1"/>
</dbReference>
<dbReference type="InterPro" id="IPR050679">
    <property type="entry name" value="Bact_HTH_transcr_reg"/>
</dbReference>
<dbReference type="Pfam" id="PF07702">
    <property type="entry name" value="UTRA"/>
    <property type="match status" value="1"/>
</dbReference>
<keyword evidence="3" id="KW-0804">Transcription</keyword>
<dbReference type="InterPro" id="IPR028978">
    <property type="entry name" value="Chorismate_lyase_/UTRA_dom_sf"/>
</dbReference>
<dbReference type="Proteomes" id="UP000277864">
    <property type="component" value="Unassembled WGS sequence"/>
</dbReference>
<dbReference type="AlphaFoldDB" id="A0A429Z6G0"/>
<dbReference type="CDD" id="cd07377">
    <property type="entry name" value="WHTH_GntR"/>
    <property type="match status" value="1"/>
</dbReference>
<feature type="domain" description="HTH gntR-type" evidence="4">
    <location>
        <begin position="6"/>
        <end position="73"/>
    </location>
</feature>
<evidence type="ECO:0000256" key="1">
    <source>
        <dbReference type="ARBA" id="ARBA00023015"/>
    </source>
</evidence>
<evidence type="ECO:0000259" key="4">
    <source>
        <dbReference type="PROSITE" id="PS50949"/>
    </source>
</evidence>
<dbReference type="Gene3D" id="3.40.1410.10">
    <property type="entry name" value="Chorismate lyase-like"/>
    <property type="match status" value="1"/>
</dbReference>
<dbReference type="Gene3D" id="1.10.10.10">
    <property type="entry name" value="Winged helix-like DNA-binding domain superfamily/Winged helix DNA-binding domain"/>
    <property type="match status" value="1"/>
</dbReference>
<keyword evidence="6" id="KW-1185">Reference proteome</keyword>